<proteinExistence type="predicted"/>
<feature type="region of interest" description="Disordered" evidence="9">
    <location>
        <begin position="97"/>
        <end position="118"/>
    </location>
</feature>
<keyword evidence="7" id="KW-0539">Nucleus</keyword>
<reference evidence="11 12" key="1">
    <citation type="journal article" date="2015" name="Genome Biol. Evol.">
        <title>Phylogenomic analyses indicate that early fungi evolved digesting cell walls of algal ancestors of land plants.</title>
        <authorList>
            <person name="Chang Y."/>
            <person name="Wang S."/>
            <person name="Sekimoto S."/>
            <person name="Aerts A.L."/>
            <person name="Choi C."/>
            <person name="Clum A."/>
            <person name="LaButti K.M."/>
            <person name="Lindquist E.A."/>
            <person name="Yee Ngan C."/>
            <person name="Ohm R.A."/>
            <person name="Salamov A.A."/>
            <person name="Grigoriev I.V."/>
            <person name="Spatafora J.W."/>
            <person name="Berbee M.L."/>
        </authorList>
    </citation>
    <scope>NUCLEOTIDE SEQUENCE [LARGE SCALE GENOMIC DNA]</scope>
    <source>
        <strain evidence="11 12">JEL478</strain>
    </source>
</reference>
<name>A0A139AJ11_GONPJ</name>
<dbReference type="STRING" id="1344416.A0A139AJ11"/>
<evidence type="ECO:0000256" key="4">
    <source>
        <dbReference type="ARBA" id="ARBA00022833"/>
    </source>
</evidence>
<evidence type="ECO:0000256" key="8">
    <source>
        <dbReference type="PROSITE-ProRule" id="PRU00042"/>
    </source>
</evidence>
<feature type="compositionally biased region" description="Polar residues" evidence="9">
    <location>
        <begin position="108"/>
        <end position="118"/>
    </location>
</feature>
<dbReference type="GO" id="GO:0008270">
    <property type="term" value="F:zinc ion binding"/>
    <property type="evidence" value="ECO:0007669"/>
    <property type="project" value="UniProtKB-KW"/>
</dbReference>
<dbReference type="InterPro" id="IPR013087">
    <property type="entry name" value="Znf_C2H2_type"/>
</dbReference>
<organism evidence="11 12">
    <name type="scientific">Gonapodya prolifera (strain JEL478)</name>
    <name type="common">Monoblepharis prolifera</name>
    <dbReference type="NCBI Taxonomy" id="1344416"/>
    <lineage>
        <taxon>Eukaryota</taxon>
        <taxon>Fungi</taxon>
        <taxon>Fungi incertae sedis</taxon>
        <taxon>Chytridiomycota</taxon>
        <taxon>Chytridiomycota incertae sedis</taxon>
        <taxon>Monoblepharidomycetes</taxon>
        <taxon>Monoblepharidales</taxon>
        <taxon>Gonapodyaceae</taxon>
        <taxon>Gonapodya</taxon>
    </lineage>
</organism>
<sequence length="118" mass="13407">MSAIHQAASEFGLQPAVDDKGALVFQCVQCFAVLKSPRRSNWSDHQKTHQKDRQRFPCTAKDCDATFYRLGDWRRHIKFHQGERSFECTSCGKAFGRTLPPPTPESRLPSTTHVDTIT</sequence>
<dbReference type="EMBL" id="KQ965750">
    <property type="protein sequence ID" value="KXS16780.1"/>
    <property type="molecule type" value="Genomic_DNA"/>
</dbReference>
<dbReference type="PROSITE" id="PS00028">
    <property type="entry name" value="ZINC_FINGER_C2H2_1"/>
    <property type="match status" value="1"/>
</dbReference>
<feature type="domain" description="C2H2-type" evidence="10">
    <location>
        <begin position="56"/>
        <end position="85"/>
    </location>
</feature>
<dbReference type="PANTHER" id="PTHR24399">
    <property type="entry name" value="ZINC FINGER AND BTB DOMAIN-CONTAINING"/>
    <property type="match status" value="1"/>
</dbReference>
<dbReference type="Gene3D" id="3.30.160.60">
    <property type="entry name" value="Classic Zinc Finger"/>
    <property type="match status" value="2"/>
</dbReference>
<gene>
    <name evidence="11" type="ORF">M427DRAFT_284278</name>
</gene>
<dbReference type="GO" id="GO:0000978">
    <property type="term" value="F:RNA polymerase II cis-regulatory region sequence-specific DNA binding"/>
    <property type="evidence" value="ECO:0007669"/>
    <property type="project" value="TreeGrafter"/>
</dbReference>
<dbReference type="OrthoDB" id="9947289at2759"/>
<dbReference type="SMART" id="SM00355">
    <property type="entry name" value="ZnF_C2H2"/>
    <property type="match status" value="2"/>
</dbReference>
<keyword evidence="3" id="KW-0677">Repeat</keyword>
<dbReference type="PANTHER" id="PTHR24399:SF23">
    <property type="entry name" value="C2H2-TYPE DOMAIN-CONTAINING PROTEIN"/>
    <property type="match status" value="1"/>
</dbReference>
<keyword evidence="4" id="KW-0862">Zinc</keyword>
<keyword evidence="12" id="KW-1185">Reference proteome</keyword>
<protein>
    <recommendedName>
        <fullName evidence="10">C2H2-type domain-containing protein</fullName>
    </recommendedName>
</protein>
<evidence type="ECO:0000256" key="1">
    <source>
        <dbReference type="ARBA" id="ARBA00004123"/>
    </source>
</evidence>
<evidence type="ECO:0000256" key="7">
    <source>
        <dbReference type="ARBA" id="ARBA00023242"/>
    </source>
</evidence>
<comment type="subcellular location">
    <subcellularLocation>
        <location evidence="1">Nucleus</location>
    </subcellularLocation>
</comment>
<dbReference type="AlphaFoldDB" id="A0A139AJ11"/>
<dbReference type="Proteomes" id="UP000070544">
    <property type="component" value="Unassembled WGS sequence"/>
</dbReference>
<evidence type="ECO:0000256" key="2">
    <source>
        <dbReference type="ARBA" id="ARBA00022723"/>
    </source>
</evidence>
<dbReference type="GO" id="GO:0001227">
    <property type="term" value="F:DNA-binding transcription repressor activity, RNA polymerase II-specific"/>
    <property type="evidence" value="ECO:0007669"/>
    <property type="project" value="TreeGrafter"/>
</dbReference>
<evidence type="ECO:0000313" key="12">
    <source>
        <dbReference type="Proteomes" id="UP000070544"/>
    </source>
</evidence>
<evidence type="ECO:0000313" key="11">
    <source>
        <dbReference type="EMBL" id="KXS16780.1"/>
    </source>
</evidence>
<dbReference type="GO" id="GO:0005654">
    <property type="term" value="C:nucleoplasm"/>
    <property type="evidence" value="ECO:0007669"/>
    <property type="project" value="TreeGrafter"/>
</dbReference>
<keyword evidence="5" id="KW-0805">Transcription regulation</keyword>
<evidence type="ECO:0000256" key="5">
    <source>
        <dbReference type="ARBA" id="ARBA00023015"/>
    </source>
</evidence>
<dbReference type="PROSITE" id="PS50157">
    <property type="entry name" value="ZINC_FINGER_C2H2_2"/>
    <property type="match status" value="1"/>
</dbReference>
<accession>A0A139AJ11</accession>
<keyword evidence="6" id="KW-0804">Transcription</keyword>
<dbReference type="InterPro" id="IPR036236">
    <property type="entry name" value="Znf_C2H2_sf"/>
</dbReference>
<keyword evidence="8" id="KW-0863">Zinc-finger</keyword>
<dbReference type="SUPFAM" id="SSF57667">
    <property type="entry name" value="beta-beta-alpha zinc fingers"/>
    <property type="match status" value="1"/>
</dbReference>
<evidence type="ECO:0000256" key="9">
    <source>
        <dbReference type="SAM" id="MobiDB-lite"/>
    </source>
</evidence>
<evidence type="ECO:0000256" key="3">
    <source>
        <dbReference type="ARBA" id="ARBA00022737"/>
    </source>
</evidence>
<evidence type="ECO:0000256" key="6">
    <source>
        <dbReference type="ARBA" id="ARBA00023163"/>
    </source>
</evidence>
<keyword evidence="2" id="KW-0479">Metal-binding</keyword>
<evidence type="ECO:0000259" key="10">
    <source>
        <dbReference type="PROSITE" id="PS50157"/>
    </source>
</evidence>